<proteinExistence type="predicted"/>
<dbReference type="eggNOG" id="COG0095">
    <property type="taxonomic scope" value="Bacteria"/>
</dbReference>
<dbReference type="CDD" id="cd16443">
    <property type="entry name" value="LplA"/>
    <property type="match status" value="1"/>
</dbReference>
<gene>
    <name evidence="9" type="ordered locus">Closa_1530</name>
</gene>
<dbReference type="Proteomes" id="UP000001662">
    <property type="component" value="Chromosome"/>
</dbReference>
<dbReference type="SUPFAM" id="SSF82649">
    <property type="entry name" value="SufE/NifU"/>
    <property type="match status" value="1"/>
</dbReference>
<dbReference type="OrthoDB" id="9788148at2"/>
<keyword evidence="5" id="KW-0547">Nucleotide-binding</keyword>
<dbReference type="KEGG" id="csh:Closa_1530"/>
<dbReference type="Pfam" id="PF21948">
    <property type="entry name" value="LplA-B_cat"/>
    <property type="match status" value="1"/>
</dbReference>
<feature type="domain" description="BPL/LPL catalytic" evidence="8">
    <location>
        <begin position="30"/>
        <end position="213"/>
    </location>
</feature>
<organism evidence="9 10">
    <name type="scientific">Lacrimispora saccharolytica (strain ATCC 35040 / DSM 2544 / NRCC 2533 / WM1)</name>
    <name type="common">Clostridium saccharolyticum</name>
    <dbReference type="NCBI Taxonomy" id="610130"/>
    <lineage>
        <taxon>Bacteria</taxon>
        <taxon>Bacillati</taxon>
        <taxon>Bacillota</taxon>
        <taxon>Clostridia</taxon>
        <taxon>Lachnospirales</taxon>
        <taxon>Lachnospiraceae</taxon>
        <taxon>Lacrimispora</taxon>
    </lineage>
</organism>
<dbReference type="InterPro" id="IPR004143">
    <property type="entry name" value="BPL_LPL_catalytic"/>
</dbReference>
<dbReference type="GO" id="GO:0005737">
    <property type="term" value="C:cytoplasm"/>
    <property type="evidence" value="ECO:0007669"/>
    <property type="project" value="TreeGrafter"/>
</dbReference>
<dbReference type="Gene3D" id="3.30.930.10">
    <property type="entry name" value="Bira Bifunctional Protein, Domain 2"/>
    <property type="match status" value="1"/>
</dbReference>
<evidence type="ECO:0000256" key="6">
    <source>
        <dbReference type="ARBA" id="ARBA00022840"/>
    </source>
</evidence>
<dbReference type="InterPro" id="IPR004562">
    <property type="entry name" value="LipoylTrfase_LipoateP_Ligase"/>
</dbReference>
<evidence type="ECO:0000313" key="10">
    <source>
        <dbReference type="Proteomes" id="UP000001662"/>
    </source>
</evidence>
<keyword evidence="6" id="KW-0067">ATP-binding</keyword>
<dbReference type="GO" id="GO:0017118">
    <property type="term" value="F:lipoyltransferase activity"/>
    <property type="evidence" value="ECO:0007669"/>
    <property type="project" value="TreeGrafter"/>
</dbReference>
<keyword evidence="10" id="KW-1185">Reference proteome</keyword>
<keyword evidence="4 9" id="KW-0436">Ligase</keyword>
<reference evidence="9" key="1">
    <citation type="submission" date="2010-07" db="EMBL/GenBank/DDBJ databases">
        <title>Complete sequence of Clostridium saccharolyticum WM1.</title>
        <authorList>
            <consortium name="US DOE Joint Genome Institute"/>
            <person name="Lucas S."/>
            <person name="Copeland A."/>
            <person name="Lapidus A."/>
            <person name="Cheng J.-F."/>
            <person name="Bruce D."/>
            <person name="Goodwin L."/>
            <person name="Pitluck S."/>
            <person name="Chertkov O."/>
            <person name="Detter J.C."/>
            <person name="Han C."/>
            <person name="Tapia R."/>
            <person name="Land M."/>
            <person name="Hauser L."/>
            <person name="Chang Y.-J."/>
            <person name="Jeffries C."/>
            <person name="Kyrpides N."/>
            <person name="Ivanova N."/>
            <person name="Mikhailova N."/>
            <person name="Mouttaki H."/>
            <person name="Lin L."/>
            <person name="Zhou J."/>
            <person name="Hemme C.L."/>
            <person name="Woyke T."/>
        </authorList>
    </citation>
    <scope>NUCLEOTIDE SEQUENCE [LARGE SCALE GENOMIC DNA]</scope>
    <source>
        <strain evidence="9">WM1</strain>
    </source>
</reference>
<dbReference type="InterPro" id="IPR019491">
    <property type="entry name" value="Lipoate_protein_ligase_C"/>
</dbReference>
<dbReference type="AlphaFoldDB" id="D9R9S7"/>
<evidence type="ECO:0000256" key="2">
    <source>
        <dbReference type="ARBA" id="ARBA00005124"/>
    </source>
</evidence>
<dbReference type="SUPFAM" id="SSF55681">
    <property type="entry name" value="Class II aaRS and biotin synthetases"/>
    <property type="match status" value="1"/>
</dbReference>
<dbReference type="InterPro" id="IPR045864">
    <property type="entry name" value="aa-tRNA-synth_II/BPL/LPL"/>
</dbReference>
<dbReference type="Gene3D" id="3.30.390.50">
    <property type="entry name" value="CO dehydrogenase flavoprotein, C-terminal domain"/>
    <property type="match status" value="1"/>
</dbReference>
<dbReference type="PANTHER" id="PTHR12561:SF3">
    <property type="entry name" value="LIPOYLTRANSFERASE 1, MITOCHONDRIAL"/>
    <property type="match status" value="1"/>
</dbReference>
<dbReference type="GO" id="GO:0005524">
    <property type="term" value="F:ATP binding"/>
    <property type="evidence" value="ECO:0007669"/>
    <property type="project" value="UniProtKB-KW"/>
</dbReference>
<evidence type="ECO:0000256" key="3">
    <source>
        <dbReference type="ARBA" id="ARBA00012367"/>
    </source>
</evidence>
<dbReference type="PROSITE" id="PS51733">
    <property type="entry name" value="BPL_LPL_CATALYTIC"/>
    <property type="match status" value="1"/>
</dbReference>
<evidence type="ECO:0000256" key="1">
    <source>
        <dbReference type="ARBA" id="ARBA00005085"/>
    </source>
</evidence>
<dbReference type="STRING" id="610130.Closa_1530"/>
<name>D9R9S7_LACSW</name>
<dbReference type="NCBIfam" id="TIGR00545">
    <property type="entry name" value="lipoyltrans"/>
    <property type="match status" value="1"/>
</dbReference>
<dbReference type="GO" id="GO:0009249">
    <property type="term" value="P:protein lipoylation"/>
    <property type="evidence" value="ECO:0007669"/>
    <property type="project" value="InterPro"/>
</dbReference>
<evidence type="ECO:0000256" key="4">
    <source>
        <dbReference type="ARBA" id="ARBA00022598"/>
    </source>
</evidence>
<comment type="catalytic activity">
    <reaction evidence="7">
        <text>L-lysyl-[lipoyl-carrier protein] + (R)-lipoate + ATP = N(6)-[(R)-lipoyl]-L-lysyl-[lipoyl-carrier protein] + AMP + diphosphate + H(+)</text>
        <dbReference type="Rhea" id="RHEA:49288"/>
        <dbReference type="Rhea" id="RHEA-COMP:10500"/>
        <dbReference type="Rhea" id="RHEA-COMP:10502"/>
        <dbReference type="ChEBI" id="CHEBI:15378"/>
        <dbReference type="ChEBI" id="CHEBI:29969"/>
        <dbReference type="ChEBI" id="CHEBI:30616"/>
        <dbReference type="ChEBI" id="CHEBI:33019"/>
        <dbReference type="ChEBI" id="CHEBI:83088"/>
        <dbReference type="ChEBI" id="CHEBI:83099"/>
        <dbReference type="ChEBI" id="CHEBI:456215"/>
        <dbReference type="EC" id="6.3.1.20"/>
    </reaction>
</comment>
<dbReference type="PaxDb" id="610130-Closa_1530"/>
<dbReference type="Pfam" id="PF10437">
    <property type="entry name" value="Lip_prot_lig_C"/>
    <property type="match status" value="1"/>
</dbReference>
<evidence type="ECO:0000256" key="5">
    <source>
        <dbReference type="ARBA" id="ARBA00022741"/>
    </source>
</evidence>
<accession>D9R9S7</accession>
<dbReference type="EMBL" id="CP002109">
    <property type="protein sequence ID" value="ADL04127.1"/>
    <property type="molecule type" value="Genomic_DNA"/>
</dbReference>
<sequence>MIQNIKYFDGSGFDPYLNLAIEEYLMETTEEDTCILYLWQNENTVVIGRNQNPWKECRIRELEEDGGHLVRRLSGGGAVFHDLGNLNFTFLVRKNHYDQDKQLEVILSGVRKVGIHAEKSGRNDITVSGRKFSGNAFYTRGEKCYHHGTLLVHADMQKLSQYLQVSKEKLALKGVDSVKSRVTNLSEYEPGLTIQTLKNKLLEAFEETYERKAVYCSQEDLDPKALSDGRKKFSSWDWLYGRSMDFQYELSKRFAWGNGIWQFQVNNGIVKDLQLFSDSMEPDLVDRIPGYIKGSRYEYKDICHRLDQVPAETQTQSIIINDLKEFFAAAEL</sequence>
<comment type="pathway">
    <text evidence="1">Protein modification; protein lipoylation via exogenous pathway; protein N(6)-(lipoyl)lysine from lipoate: step 2/2.</text>
</comment>
<dbReference type="RefSeq" id="WP_013272218.1">
    <property type="nucleotide sequence ID" value="NC_014376.1"/>
</dbReference>
<dbReference type="UniPathway" id="UPA00537">
    <property type="reaction ID" value="UER00594"/>
</dbReference>
<dbReference type="GO" id="GO:0016979">
    <property type="term" value="F:lipoate-protein ligase activity"/>
    <property type="evidence" value="ECO:0007669"/>
    <property type="project" value="UniProtKB-EC"/>
</dbReference>
<comment type="pathway">
    <text evidence="2">Protein modification; protein lipoylation via exogenous pathway; protein N(6)-(lipoyl)lysine from lipoate: step 1/2.</text>
</comment>
<dbReference type="PANTHER" id="PTHR12561">
    <property type="entry name" value="LIPOATE-PROTEIN LIGASE"/>
    <property type="match status" value="1"/>
</dbReference>
<dbReference type="HOGENOM" id="CLU_022986_0_1_9"/>
<evidence type="ECO:0000259" key="8">
    <source>
        <dbReference type="PROSITE" id="PS51733"/>
    </source>
</evidence>
<protein>
    <recommendedName>
        <fullName evidence="3">lipoate--protein ligase</fullName>
        <ecNumber evidence="3">6.3.1.20</ecNumber>
    </recommendedName>
</protein>
<evidence type="ECO:0000256" key="7">
    <source>
        <dbReference type="ARBA" id="ARBA00048037"/>
    </source>
</evidence>
<dbReference type="EC" id="6.3.1.20" evidence="3"/>
<evidence type="ECO:0000313" key="9">
    <source>
        <dbReference type="EMBL" id="ADL04127.1"/>
    </source>
</evidence>